<dbReference type="InParanoid" id="I3M329"/>
<dbReference type="GeneTree" id="ENSGT00390000013701"/>
<dbReference type="AlphaFoldDB" id="I3M329"/>
<dbReference type="SUPFAM" id="SSF48452">
    <property type="entry name" value="TPR-like"/>
    <property type="match status" value="1"/>
</dbReference>
<dbReference type="eggNOG" id="ENOG502QPJ1">
    <property type="taxonomic scope" value="Eukaryota"/>
</dbReference>
<feature type="compositionally biased region" description="Basic and acidic residues" evidence="2">
    <location>
        <begin position="642"/>
        <end position="652"/>
    </location>
</feature>
<evidence type="ECO:0000313" key="5">
    <source>
        <dbReference type="Proteomes" id="UP000005215"/>
    </source>
</evidence>
<feature type="compositionally biased region" description="Basic residues" evidence="2">
    <location>
        <begin position="492"/>
        <end position="501"/>
    </location>
</feature>
<dbReference type="InterPro" id="IPR011990">
    <property type="entry name" value="TPR-like_helical_dom_sf"/>
</dbReference>
<feature type="repeat" description="TPR" evidence="1">
    <location>
        <begin position="335"/>
        <end position="368"/>
    </location>
</feature>
<dbReference type="SUPFAM" id="SSF50249">
    <property type="entry name" value="Nucleic acid-binding proteins"/>
    <property type="match status" value="1"/>
</dbReference>
<accession>I3M329</accession>
<feature type="compositionally biased region" description="Basic and acidic residues" evidence="2">
    <location>
        <begin position="700"/>
        <end position="731"/>
    </location>
</feature>
<gene>
    <name evidence="4" type="primary">TTC14</name>
</gene>
<evidence type="ECO:0000256" key="1">
    <source>
        <dbReference type="PROSITE-ProRule" id="PRU00339"/>
    </source>
</evidence>
<dbReference type="PANTHER" id="PTHR23184">
    <property type="entry name" value="TETRATRICOPEPTIDE REPEAT PROTEIN 14"/>
    <property type="match status" value="1"/>
</dbReference>
<feature type="region of interest" description="Disordered" evidence="2">
    <location>
        <begin position="561"/>
        <end position="625"/>
    </location>
</feature>
<proteinExistence type="predicted"/>
<protein>
    <submittedName>
        <fullName evidence="4">Tetratricopeptide repeat domain 14</fullName>
    </submittedName>
</protein>
<dbReference type="CDD" id="cd00164">
    <property type="entry name" value="S1_like"/>
    <property type="match status" value="1"/>
</dbReference>
<dbReference type="InterPro" id="IPR012340">
    <property type="entry name" value="NA-bd_OB-fold"/>
</dbReference>
<dbReference type="SMART" id="SM00028">
    <property type="entry name" value="TPR"/>
    <property type="match status" value="3"/>
</dbReference>
<feature type="repeat" description="TPR" evidence="1">
    <location>
        <begin position="301"/>
        <end position="334"/>
    </location>
</feature>
<dbReference type="PROSITE" id="PS50126">
    <property type="entry name" value="S1"/>
    <property type="match status" value="1"/>
</dbReference>
<dbReference type="FunCoup" id="I3M329">
    <property type="interactions" value="258"/>
</dbReference>
<evidence type="ECO:0000313" key="4">
    <source>
        <dbReference type="Ensembl" id="ENSSTOP00000003432.3"/>
    </source>
</evidence>
<feature type="compositionally biased region" description="Polar residues" evidence="2">
    <location>
        <begin position="614"/>
        <end position="623"/>
    </location>
</feature>
<dbReference type="Pfam" id="PF13414">
    <property type="entry name" value="TPR_11"/>
    <property type="match status" value="1"/>
</dbReference>
<keyword evidence="5" id="KW-1185">Reference proteome</keyword>
<sequence>MDRDLLRQSLNCHGSSLLSLLRNEQQDNPHFRSLLGSASEPARGPPPQKEKRVDIIEIQKFISKKADLLFALSWKSDAPATSEVNEDNEDHYAVMPPLEQFMEIPSMDRRELFFRDIERGDIVIGRISSIREFGFFMVLICLGSGIMRDISHLEITALCPLRDVPSHSNHGDPLSYYQTGDIIRAGIKDIDRYHEKLAVSLYSSALPPHLSGIKLGVITSEELPLYYRRSVELNSNSLESYENIMQSSLGFVNPGVVEFLLEKLGIDESNPPSLMRGLQSKNFSEDDYASALRKKQSASWALKCVKIGVDYFKVGRHVDAMNEYNKALEIDKQNVEALVARGALYATKGSLNKAIEDFELALENCPTHRNARKYLCQTLVERGGQLEEEEKFLNAESYYKKALALDETFKDAEDALQKLHKYMQKSLELREKQAEKEEKQKTKKIETSAEKLRKLLKEEKRLKKKRRKSSSSSSVSSADESVSSSSSSSSDHRRHKKRKRNRSESSRSSKRHSSRASSSQIDQNRKEECYPVPSNTSASFLNQKQEVEKLLEKQDRFQYQKTQVKEKDKCLLSSSSAEIPDDFGGRDFYNSYKTQASSSKTEKPYKSERHFSSRRNSSDSFYRNSEDKIKMYGHRRFEKDIEGRKEHYRRWEPGSVRYSTSPASSDYSWKSVEKHKKYAYSGSRDFSRHEQRYRLNTNQEYEREDNSGEDNKTEIPEEDGLNSKEQSESRVKKNLPQNLLNIFNQIAEFEKEKGNKQKN</sequence>
<feature type="domain" description="S1 motif" evidence="3">
    <location>
        <begin position="120"/>
        <end position="202"/>
    </location>
</feature>
<evidence type="ECO:0000259" key="3">
    <source>
        <dbReference type="PROSITE" id="PS50126"/>
    </source>
</evidence>
<dbReference type="InterPro" id="IPR039190">
    <property type="entry name" value="TTC14"/>
</dbReference>
<dbReference type="InterPro" id="IPR003029">
    <property type="entry name" value="S1_domain"/>
</dbReference>
<evidence type="ECO:0000256" key="2">
    <source>
        <dbReference type="SAM" id="MobiDB-lite"/>
    </source>
</evidence>
<feature type="compositionally biased region" description="Basic and acidic residues" evidence="2">
    <location>
        <begin position="600"/>
        <end position="611"/>
    </location>
</feature>
<dbReference type="Proteomes" id="UP000005215">
    <property type="component" value="Unassembled WGS sequence"/>
</dbReference>
<dbReference type="PROSITE" id="PS50005">
    <property type="entry name" value="TPR"/>
    <property type="match status" value="2"/>
</dbReference>
<dbReference type="STRING" id="43179.ENSSTOP00000003432"/>
<dbReference type="Gene3D" id="2.40.50.140">
    <property type="entry name" value="Nucleic acid-binding proteins"/>
    <property type="match status" value="1"/>
</dbReference>
<dbReference type="InterPro" id="IPR019734">
    <property type="entry name" value="TPR_rpt"/>
</dbReference>
<dbReference type="Ensembl" id="ENSSTOT00000003829.3">
    <property type="protein sequence ID" value="ENSSTOP00000003432.3"/>
    <property type="gene ID" value="ENSSTOG00000003827.3"/>
</dbReference>
<dbReference type="EMBL" id="AGTP01061841">
    <property type="status" value="NOT_ANNOTATED_CDS"/>
    <property type="molecule type" value="Genomic_DNA"/>
</dbReference>
<reference evidence="5" key="1">
    <citation type="submission" date="2011-11" db="EMBL/GenBank/DDBJ databases">
        <title>The Draft Genome of Spermophilus tridecemlineatus.</title>
        <authorList>
            <consortium name="The Broad Institute Genome Assembly &amp; Analysis Group"/>
            <consortium name="Computational R&amp;D Group"/>
            <consortium name="and Sequencing Platform"/>
            <person name="Di Palma F."/>
            <person name="Alfoldi J."/>
            <person name="Johnson J."/>
            <person name="Berlin A."/>
            <person name="Gnerre S."/>
            <person name="Jaffe D."/>
            <person name="MacCallum I."/>
            <person name="Young S."/>
            <person name="Walker B.J."/>
            <person name="Lindblad-Toh K."/>
        </authorList>
    </citation>
    <scope>NUCLEOTIDE SEQUENCE [LARGE SCALE GENOMIC DNA]</scope>
</reference>
<feature type="region of interest" description="Disordered" evidence="2">
    <location>
        <begin position="642"/>
        <end position="737"/>
    </location>
</feature>
<feature type="compositionally biased region" description="Polar residues" evidence="2">
    <location>
        <begin position="657"/>
        <end position="668"/>
    </location>
</feature>
<feature type="compositionally biased region" description="Basic and acidic residues" evidence="2">
    <location>
        <begin position="561"/>
        <end position="570"/>
    </location>
</feature>
<feature type="compositionally biased region" description="Low complexity" evidence="2">
    <location>
        <begin position="470"/>
        <end position="489"/>
    </location>
</feature>
<dbReference type="Gene3D" id="1.25.40.10">
    <property type="entry name" value="Tetratricopeptide repeat domain"/>
    <property type="match status" value="1"/>
</dbReference>
<feature type="region of interest" description="Disordered" evidence="2">
    <location>
        <begin position="433"/>
        <end position="452"/>
    </location>
</feature>
<dbReference type="HOGENOM" id="CLU_020585_1_0_1"/>
<feature type="region of interest" description="Disordered" evidence="2">
    <location>
        <begin position="458"/>
        <end position="541"/>
    </location>
</feature>
<keyword evidence="1" id="KW-0802">TPR repeat</keyword>
<dbReference type="PANTHER" id="PTHR23184:SF9">
    <property type="entry name" value="TETRATRICOPEPTIDE REPEAT PROTEIN 14"/>
    <property type="match status" value="1"/>
</dbReference>
<reference evidence="4" key="2">
    <citation type="submission" date="2025-08" db="UniProtKB">
        <authorList>
            <consortium name="Ensembl"/>
        </authorList>
    </citation>
    <scope>IDENTIFICATION</scope>
</reference>
<name>I3M329_ICTTR</name>
<reference evidence="4" key="3">
    <citation type="submission" date="2025-09" db="UniProtKB">
        <authorList>
            <consortium name="Ensembl"/>
        </authorList>
    </citation>
    <scope>IDENTIFICATION</scope>
</reference>
<organism evidence="4 5">
    <name type="scientific">Ictidomys tridecemlineatus</name>
    <name type="common">Thirteen-lined ground squirrel</name>
    <name type="synonym">Spermophilus tridecemlineatus</name>
    <dbReference type="NCBI Taxonomy" id="43179"/>
    <lineage>
        <taxon>Eukaryota</taxon>
        <taxon>Metazoa</taxon>
        <taxon>Chordata</taxon>
        <taxon>Craniata</taxon>
        <taxon>Vertebrata</taxon>
        <taxon>Euteleostomi</taxon>
        <taxon>Mammalia</taxon>
        <taxon>Eutheria</taxon>
        <taxon>Euarchontoglires</taxon>
        <taxon>Glires</taxon>
        <taxon>Rodentia</taxon>
        <taxon>Sciuromorpha</taxon>
        <taxon>Sciuridae</taxon>
        <taxon>Xerinae</taxon>
        <taxon>Marmotini</taxon>
        <taxon>Ictidomys</taxon>
    </lineage>
</organism>
<dbReference type="GO" id="GO:0003676">
    <property type="term" value="F:nucleic acid binding"/>
    <property type="evidence" value="ECO:0007669"/>
    <property type="project" value="InterPro"/>
</dbReference>
<feature type="region of interest" description="Disordered" evidence="2">
    <location>
        <begin position="31"/>
        <end position="50"/>
    </location>
</feature>